<dbReference type="InterPro" id="IPR044839">
    <property type="entry name" value="NDR1-like"/>
</dbReference>
<keyword evidence="4" id="KW-1185">Reference proteome</keyword>
<organism evidence="3 4">
    <name type="scientific">Forsythia ovata</name>
    <dbReference type="NCBI Taxonomy" id="205694"/>
    <lineage>
        <taxon>Eukaryota</taxon>
        <taxon>Viridiplantae</taxon>
        <taxon>Streptophyta</taxon>
        <taxon>Embryophyta</taxon>
        <taxon>Tracheophyta</taxon>
        <taxon>Spermatophyta</taxon>
        <taxon>Magnoliopsida</taxon>
        <taxon>eudicotyledons</taxon>
        <taxon>Gunneridae</taxon>
        <taxon>Pentapetalae</taxon>
        <taxon>asterids</taxon>
        <taxon>lamiids</taxon>
        <taxon>Lamiales</taxon>
        <taxon>Oleaceae</taxon>
        <taxon>Forsythieae</taxon>
        <taxon>Forsythia</taxon>
    </lineage>
</organism>
<comment type="subcellular location">
    <subcellularLocation>
        <location evidence="1">Membrane</location>
    </subcellularLocation>
</comment>
<dbReference type="PANTHER" id="PTHR31234">
    <property type="entry name" value="LATE EMBRYOGENESIS ABUNDANT (LEA) HYDROXYPROLINE-RICH GLYCOPROTEIN FAMILY"/>
    <property type="match status" value="1"/>
</dbReference>
<evidence type="ECO:0000313" key="3">
    <source>
        <dbReference type="EMBL" id="KAL2535991.1"/>
    </source>
</evidence>
<keyword evidence="2" id="KW-0472">Membrane</keyword>
<comment type="caution">
    <text evidence="3">The sequence shown here is derived from an EMBL/GenBank/DDBJ whole genome shotgun (WGS) entry which is preliminary data.</text>
</comment>
<dbReference type="GO" id="GO:0016020">
    <property type="term" value="C:membrane"/>
    <property type="evidence" value="ECO:0007669"/>
    <property type="project" value="UniProtKB-SubCell"/>
</dbReference>
<dbReference type="PANTHER" id="PTHR31234:SF72">
    <property type="entry name" value="NDR1_HIN1-LIKE PROTEIN 6"/>
    <property type="match status" value="1"/>
</dbReference>
<dbReference type="Proteomes" id="UP001604277">
    <property type="component" value="Unassembled WGS sequence"/>
</dbReference>
<dbReference type="AlphaFoldDB" id="A0ABD1VF71"/>
<proteinExistence type="predicted"/>
<name>A0ABD1VF71_9LAMI</name>
<evidence type="ECO:0000256" key="1">
    <source>
        <dbReference type="ARBA" id="ARBA00004370"/>
    </source>
</evidence>
<reference evidence="4" key="1">
    <citation type="submission" date="2024-07" db="EMBL/GenBank/DDBJ databases">
        <title>Two chromosome-level genome assemblies of Korean endemic species Abeliophyllum distichum and Forsythia ovata (Oleaceae).</title>
        <authorList>
            <person name="Jang H."/>
        </authorList>
    </citation>
    <scope>NUCLEOTIDE SEQUENCE [LARGE SCALE GENOMIC DNA]</scope>
</reference>
<gene>
    <name evidence="3" type="ORF">Fot_17382</name>
</gene>
<protein>
    <submittedName>
        <fullName evidence="3">Late embryogenesis abundant (LEA) hydroxyproline-rich glycoprotein family</fullName>
    </submittedName>
</protein>
<evidence type="ECO:0000313" key="4">
    <source>
        <dbReference type="Proteomes" id="UP001604277"/>
    </source>
</evidence>
<accession>A0ABD1VF71</accession>
<dbReference type="EMBL" id="JBFOLJ010000005">
    <property type="protein sequence ID" value="KAL2535991.1"/>
    <property type="molecule type" value="Genomic_DNA"/>
</dbReference>
<sequence length="272" mass="30892">MAERSSSHKRQRSTSAAAIIHSEEFLETLLSLRNRSLIRSLCRRTPSTYVVQLPREQILRYPPPENARKFHALTRQKNRSCCRRCCLFHSLLLTTSHCLRRSGRGCALPRLPSRSAQVHNNFRRYKGYESNVSDIPISRNLTSASGWRTLMTRSAYTIQKTAPVNVFNNDVKLSDGVLPAFYQPKNNVTVFETALKGSDIVLGSAVKTSLINGQNENRVPLVVRLKVPVKFRVGSMKTWKITIKVKCDVIVDALNDKSNIVSKDCDYSVRLW</sequence>
<evidence type="ECO:0000256" key="2">
    <source>
        <dbReference type="ARBA" id="ARBA00023136"/>
    </source>
</evidence>